<protein>
    <recommendedName>
        <fullName evidence="3">Enoyl reductase (ER) domain-containing protein</fullName>
    </recommendedName>
</protein>
<comment type="caution">
    <text evidence="4">The sequence shown here is derived from an EMBL/GenBank/DDBJ whole genome shotgun (WGS) entry which is preliminary data.</text>
</comment>
<evidence type="ECO:0000313" key="4">
    <source>
        <dbReference type="EMBL" id="KPM47665.1"/>
    </source>
</evidence>
<dbReference type="InterPro" id="IPR013149">
    <property type="entry name" value="ADH-like_C"/>
</dbReference>
<dbReference type="InterPro" id="IPR002328">
    <property type="entry name" value="ADH_Zn_CS"/>
</dbReference>
<dbReference type="PROSITE" id="PS00059">
    <property type="entry name" value="ADH_ZINC"/>
    <property type="match status" value="1"/>
</dbReference>
<dbReference type="PANTHER" id="PTHR11695:SF648">
    <property type="entry name" value="ZINC-BINDING OXIDOREDUCTASE"/>
    <property type="match status" value="1"/>
</dbReference>
<dbReference type="InterPro" id="IPR020843">
    <property type="entry name" value="ER"/>
</dbReference>
<sequence>MKAFIYQKYGSPEVLELVNLEKPKPKENEILVRIKATTVTSGDVRLRSSDFPPVAWLIARLMFGLFYPKKKILGHELSGIVEAVGENVTRYQVGDAILATPTQLPSGAYAEYICIPEDRKKGVLAHKPQNLNFKEAAALPVGGMTALYLLKKAKLAKGQKVLVYGASGSVGSFAVQIAGAYEAEVTAVCSQSNSEMMKTLGAGTVLDYRREDYSTLGQQFDIVIDAVGKTSKSKASEVLKPGGQFVSVTSITKPEQEHLDELIELAEQGKIRPYIDKVFPFTNLTEAHTYVERGRKRGNVAIEIAKATVSP</sequence>
<dbReference type="Pfam" id="PF08240">
    <property type="entry name" value="ADH_N"/>
    <property type="match status" value="1"/>
</dbReference>
<dbReference type="GO" id="GO:0016616">
    <property type="term" value="F:oxidoreductase activity, acting on the CH-OH group of donors, NAD or NADP as acceptor"/>
    <property type="evidence" value="ECO:0007669"/>
    <property type="project" value="UniProtKB-ARBA"/>
</dbReference>
<dbReference type="SUPFAM" id="SSF50129">
    <property type="entry name" value="GroES-like"/>
    <property type="match status" value="1"/>
</dbReference>
<dbReference type="Gene3D" id="3.90.180.10">
    <property type="entry name" value="Medium-chain alcohol dehydrogenases, catalytic domain"/>
    <property type="match status" value="1"/>
</dbReference>
<comment type="cofactor">
    <cofactor evidence="2">
        <name>Zn(2+)</name>
        <dbReference type="ChEBI" id="CHEBI:29105"/>
    </cofactor>
</comment>
<dbReference type="InterPro" id="IPR050700">
    <property type="entry name" value="YIM1/Zinc_Alcohol_DH_Fams"/>
</dbReference>
<reference evidence="4 5" key="1">
    <citation type="submission" date="2015-07" db="EMBL/GenBank/DDBJ databases">
        <title>The draft genome sequence of Leadbetterella sp. JN14-9.</title>
        <authorList>
            <person name="Liu Y."/>
            <person name="Du J."/>
            <person name="Shao Z."/>
        </authorList>
    </citation>
    <scope>NUCLEOTIDE SEQUENCE [LARGE SCALE GENOMIC DNA]</scope>
    <source>
        <strain evidence="4 5">JN14-9</strain>
    </source>
</reference>
<organism evidence="4 5">
    <name type="scientific">Jiulongibacter sediminis</name>
    <dbReference type="NCBI Taxonomy" id="1605367"/>
    <lineage>
        <taxon>Bacteria</taxon>
        <taxon>Pseudomonadati</taxon>
        <taxon>Bacteroidota</taxon>
        <taxon>Cytophagia</taxon>
        <taxon>Cytophagales</taxon>
        <taxon>Leadbetterellaceae</taxon>
        <taxon>Jiulongibacter</taxon>
    </lineage>
</organism>
<evidence type="ECO:0000256" key="2">
    <source>
        <dbReference type="RuleBase" id="RU361277"/>
    </source>
</evidence>
<dbReference type="CDD" id="cd08267">
    <property type="entry name" value="MDR1"/>
    <property type="match status" value="1"/>
</dbReference>
<name>A0A0P7BZJ6_9BACT</name>
<dbReference type="Proteomes" id="UP000050454">
    <property type="component" value="Unassembled WGS sequence"/>
</dbReference>
<dbReference type="STRING" id="1605367.AFM12_14425"/>
<dbReference type="Gene3D" id="3.40.50.720">
    <property type="entry name" value="NAD(P)-binding Rossmann-like Domain"/>
    <property type="match status" value="1"/>
</dbReference>
<keyword evidence="1" id="KW-0560">Oxidoreductase</keyword>
<keyword evidence="2" id="KW-0479">Metal-binding</keyword>
<dbReference type="AlphaFoldDB" id="A0A0P7BZJ6"/>
<evidence type="ECO:0000256" key="1">
    <source>
        <dbReference type="ARBA" id="ARBA00023002"/>
    </source>
</evidence>
<dbReference type="GO" id="GO:0008270">
    <property type="term" value="F:zinc ion binding"/>
    <property type="evidence" value="ECO:0007669"/>
    <property type="project" value="InterPro"/>
</dbReference>
<dbReference type="RefSeq" id="WP_055149448.1">
    <property type="nucleotide sequence ID" value="NZ_JXSZ01000010.1"/>
</dbReference>
<keyword evidence="2" id="KW-0862">Zinc</keyword>
<gene>
    <name evidence="4" type="ORF">AFM12_14425</name>
</gene>
<evidence type="ECO:0000313" key="5">
    <source>
        <dbReference type="Proteomes" id="UP000050454"/>
    </source>
</evidence>
<accession>A0A0P7BZJ6</accession>
<dbReference type="PANTHER" id="PTHR11695">
    <property type="entry name" value="ALCOHOL DEHYDROGENASE RELATED"/>
    <property type="match status" value="1"/>
</dbReference>
<dbReference type="InterPro" id="IPR013154">
    <property type="entry name" value="ADH-like_N"/>
</dbReference>
<keyword evidence="5" id="KW-1185">Reference proteome</keyword>
<dbReference type="InterPro" id="IPR036291">
    <property type="entry name" value="NAD(P)-bd_dom_sf"/>
</dbReference>
<feature type="domain" description="Enoyl reductase (ER)" evidence="3">
    <location>
        <begin position="10"/>
        <end position="302"/>
    </location>
</feature>
<evidence type="ECO:0000259" key="3">
    <source>
        <dbReference type="SMART" id="SM00829"/>
    </source>
</evidence>
<proteinExistence type="inferred from homology"/>
<dbReference type="OrthoDB" id="648910at2"/>
<comment type="similarity">
    <text evidence="2">Belongs to the zinc-containing alcohol dehydrogenase family.</text>
</comment>
<dbReference type="InterPro" id="IPR011032">
    <property type="entry name" value="GroES-like_sf"/>
</dbReference>
<dbReference type="EMBL" id="LGTQ01000010">
    <property type="protein sequence ID" value="KPM47665.1"/>
    <property type="molecule type" value="Genomic_DNA"/>
</dbReference>
<dbReference type="SMART" id="SM00829">
    <property type="entry name" value="PKS_ER"/>
    <property type="match status" value="1"/>
</dbReference>
<dbReference type="PATRIC" id="fig|1605367.3.peg.289"/>
<dbReference type="SUPFAM" id="SSF51735">
    <property type="entry name" value="NAD(P)-binding Rossmann-fold domains"/>
    <property type="match status" value="1"/>
</dbReference>
<dbReference type="Pfam" id="PF00107">
    <property type="entry name" value="ADH_zinc_N"/>
    <property type="match status" value="1"/>
</dbReference>